<dbReference type="eggNOG" id="ENOG5032B1M">
    <property type="taxonomic scope" value="Bacteria"/>
</dbReference>
<dbReference type="EMBL" id="PSZG01000001">
    <property type="protein sequence ID" value="RKO77797.1"/>
    <property type="molecule type" value="Genomic_DNA"/>
</dbReference>
<dbReference type="OrthoDB" id="6638578at2"/>
<dbReference type="KEGG" id="ppar:A8F97_22360"/>
<gene>
    <name evidence="1" type="ordered locus">W5S_3974</name>
    <name evidence="3" type="ORF">C5E00_13845</name>
    <name evidence="2" type="ORF">F6Q06_16560</name>
</gene>
<dbReference type="GeneID" id="45852203"/>
<evidence type="ECO:0000313" key="1">
    <source>
        <dbReference type="EMBL" id="AFI92037.1"/>
    </source>
</evidence>
<dbReference type="STRING" id="1905730.W5S_3974"/>
<organism evidence="1 4">
    <name type="scientific">Pectobacterium parmentieri</name>
    <dbReference type="NCBI Taxonomy" id="1905730"/>
    <lineage>
        <taxon>Bacteria</taxon>
        <taxon>Pseudomonadati</taxon>
        <taxon>Pseudomonadota</taxon>
        <taxon>Gammaproteobacteria</taxon>
        <taxon>Enterobacterales</taxon>
        <taxon>Pectobacteriaceae</taxon>
        <taxon>Pectobacterium</taxon>
    </lineage>
</organism>
<dbReference type="AlphaFoldDB" id="A0A0H3IA41"/>
<evidence type="ECO:0000313" key="5">
    <source>
        <dbReference type="Proteomes" id="UP000269665"/>
    </source>
</evidence>
<accession>A0A0H3IA41</accession>
<evidence type="ECO:0000313" key="4">
    <source>
        <dbReference type="Proteomes" id="UP000008044"/>
    </source>
</evidence>
<dbReference type="EMBL" id="CP003415">
    <property type="protein sequence ID" value="AFI92037.1"/>
    <property type="molecule type" value="Genomic_DNA"/>
</dbReference>
<reference evidence="2" key="5">
    <citation type="submission" date="2024-05" db="EMBL/GenBank/DDBJ databases">
        <title>Identification of Pectobacterium versatile causing blackleg of potato from New York State with a whole genome sequencing approach.</title>
        <authorList>
            <person name="Ma X."/>
            <person name="Swingle B."/>
        </authorList>
    </citation>
    <scope>NUCLEOTIDE SEQUENCE</scope>
    <source>
        <strain evidence="2">NY1588A</strain>
    </source>
</reference>
<evidence type="ECO:0000313" key="2">
    <source>
        <dbReference type="EMBL" id="MBI0556085.1"/>
    </source>
</evidence>
<dbReference type="RefSeq" id="WP_014701477.1">
    <property type="nucleotide sequence ID" value="NC_017845.1"/>
</dbReference>
<dbReference type="EMBL" id="WABS01000035">
    <property type="protein sequence ID" value="MBI0556085.1"/>
    <property type="molecule type" value="Genomic_DNA"/>
</dbReference>
<proteinExistence type="predicted"/>
<sequence length="242" mass="28564">MRLTQEVYKNITRYRQADFVHTGIEYLHENFEPLITYRNIPEYNLEQAINQSYEWVDEQGRPSQLLAMRTVCARLCFGSFFMHDLHYSDLHSIMREQFAADELTDDDPVYHYIMKYRSDWLVDWFKENRKLSWDLIISQRLAPLHSPNGQNNQQLLDKLFASEKRESIQGNEHWEAVSHSLNKAASQSLPVAAGEHVALLLAIAQYYDGYQCFNDPLRPRWYSCQSGENVQAIIYRLQDSFN</sequence>
<dbReference type="Proteomes" id="UP001194579">
    <property type="component" value="Unassembled WGS sequence"/>
</dbReference>
<dbReference type="Proteomes" id="UP000269665">
    <property type="component" value="Unassembled WGS sequence"/>
</dbReference>
<reference evidence="1 4" key="1">
    <citation type="journal article" date="2012" name="J. Bacteriol.">
        <title>Genome sequence of Pectobacterium sp. strain SCC3193.</title>
        <authorList>
            <person name="Koskinen J.P."/>
            <person name="Laine P."/>
            <person name="Niemi O."/>
            <person name="Nykyri J."/>
            <person name="Harjunpaa H."/>
            <person name="Auvinen P."/>
            <person name="Paulin L."/>
            <person name="Pirhonen M."/>
            <person name="Palva T."/>
            <person name="Holm L."/>
        </authorList>
    </citation>
    <scope>NUCLEOTIDE SEQUENCE [LARGE SCALE GENOMIC DNA]</scope>
    <source>
        <strain evidence="1 4">SCC3193</strain>
    </source>
</reference>
<dbReference type="PATRIC" id="fig|1166016.3.peg.4047"/>
<reference evidence="3 5" key="3">
    <citation type="journal article" date="2018" name="BMC Genomics">
        <title>High genomic variability in the plant pathogenic bacterium Pectobacterium parmentieri deciphered from de novo assembled complete genomes.</title>
        <authorList>
            <person name="Zoledowska S."/>
            <person name="Motyka-Pomagruk A."/>
            <person name="Sledz W."/>
            <person name="Mengoni A."/>
            <person name="Lojkowska E."/>
        </authorList>
    </citation>
    <scope>NUCLEOTIDE SEQUENCE [LARGE SCALE GENOMIC DNA]</scope>
    <source>
        <strain evidence="3 5">IFB5626</strain>
    </source>
</reference>
<keyword evidence="6" id="KW-1185">Reference proteome</keyword>
<dbReference type="HOGENOM" id="CLU_1155100_0_0_6"/>
<evidence type="ECO:0000313" key="3">
    <source>
        <dbReference type="EMBL" id="RKO77797.1"/>
    </source>
</evidence>
<name>A0A0H3IA41_PECPM</name>
<reference evidence="6" key="4">
    <citation type="submission" date="2023-07" db="EMBL/GenBank/DDBJ databases">
        <title>Identification of Pectobacterium versatile causing blackleg of potato from New York State with a whole genome sequencing approach.</title>
        <authorList>
            <person name="Ma X."/>
            <person name="Swingle B."/>
        </authorList>
    </citation>
    <scope>NUCLEOTIDE SEQUENCE [LARGE SCALE GENOMIC DNA]</scope>
    <source>
        <strain evidence="6">NY1588A</strain>
    </source>
</reference>
<reference evidence="1" key="2">
    <citation type="submission" date="2012-03" db="EMBL/GenBank/DDBJ databases">
        <authorList>
            <person name="Koskinen P."/>
            <person name="Laine P."/>
            <person name="Niemi O."/>
            <person name="Nykyri J."/>
            <person name="Harjunpaa H."/>
            <person name="Auvinen P."/>
            <person name="Paulin L."/>
            <person name="Pirhonen M."/>
            <person name="Palva T."/>
            <person name="Holm L."/>
        </authorList>
    </citation>
    <scope>NUCLEOTIDE SEQUENCE</scope>
    <source>
        <strain evidence="1">SCC3193</strain>
    </source>
</reference>
<dbReference type="KEGG" id="pec:W5S_3974"/>
<evidence type="ECO:0000313" key="6">
    <source>
        <dbReference type="Proteomes" id="UP001194579"/>
    </source>
</evidence>
<protein>
    <submittedName>
        <fullName evidence="1">Uncharacterized protein</fullName>
    </submittedName>
</protein>
<dbReference type="Proteomes" id="UP000008044">
    <property type="component" value="Chromosome"/>
</dbReference>